<comment type="caution">
    <text evidence="13">The sequence shown here is derived from an EMBL/GenBank/DDBJ whole genome shotgun (WGS) entry which is preliminary data.</text>
</comment>
<gene>
    <name evidence="13" type="ORF">SEV965_LOCUS25776</name>
</gene>
<protein>
    <recommendedName>
        <fullName evidence="4">N-acetylgalactosaminide beta-1,3-galactosyltransferase</fullName>
        <ecNumber evidence="4">2.4.1.122</ecNumber>
    </recommendedName>
</protein>
<evidence type="ECO:0000256" key="6">
    <source>
        <dbReference type="ARBA" id="ARBA00022679"/>
    </source>
</evidence>
<evidence type="ECO:0000313" key="14">
    <source>
        <dbReference type="Proteomes" id="UP000663889"/>
    </source>
</evidence>
<feature type="domain" description="Fringe-like glycosyltransferase" evidence="12">
    <location>
        <begin position="26"/>
        <end position="136"/>
    </location>
</feature>
<keyword evidence="5" id="KW-0328">Glycosyltransferase</keyword>
<name>A0A815D1R1_9BILA</name>
<dbReference type="InterPro" id="IPR026050">
    <property type="entry name" value="C1GALT1/C1GALT1_chp1"/>
</dbReference>
<keyword evidence="6" id="KW-0808">Transferase</keyword>
<evidence type="ECO:0000256" key="3">
    <source>
        <dbReference type="ARBA" id="ARBA00006462"/>
    </source>
</evidence>
<comment type="pathway">
    <text evidence="2">Protein modification; protein glycosylation.</text>
</comment>
<dbReference type="EMBL" id="CAJNOU010002114">
    <property type="protein sequence ID" value="CAF1291111.1"/>
    <property type="molecule type" value="Genomic_DNA"/>
</dbReference>
<comment type="similarity">
    <text evidence="3">Belongs to the glycosyltransferase 31 family. Beta3-Gal-T subfamily.</text>
</comment>
<dbReference type="Proteomes" id="UP000663889">
    <property type="component" value="Unassembled WGS sequence"/>
</dbReference>
<evidence type="ECO:0000256" key="4">
    <source>
        <dbReference type="ARBA" id="ARBA00012557"/>
    </source>
</evidence>
<evidence type="ECO:0000256" key="10">
    <source>
        <dbReference type="ARBA" id="ARBA00022989"/>
    </source>
</evidence>
<accession>A0A815D1R1</accession>
<dbReference type="PANTHER" id="PTHR23033:SF47">
    <property type="entry name" value="APPLE DOMAIN-CONTAINING PROTEIN-RELATED"/>
    <property type="match status" value="1"/>
</dbReference>
<evidence type="ECO:0000313" key="13">
    <source>
        <dbReference type="EMBL" id="CAF1291111.1"/>
    </source>
</evidence>
<organism evidence="13 14">
    <name type="scientific">Rotaria sordida</name>
    <dbReference type="NCBI Taxonomy" id="392033"/>
    <lineage>
        <taxon>Eukaryota</taxon>
        <taxon>Metazoa</taxon>
        <taxon>Spiralia</taxon>
        <taxon>Gnathifera</taxon>
        <taxon>Rotifera</taxon>
        <taxon>Eurotatoria</taxon>
        <taxon>Bdelloidea</taxon>
        <taxon>Philodinida</taxon>
        <taxon>Philodinidae</taxon>
        <taxon>Rotaria</taxon>
    </lineage>
</organism>
<reference evidence="13" key="1">
    <citation type="submission" date="2021-02" db="EMBL/GenBank/DDBJ databases">
        <authorList>
            <person name="Nowell W R."/>
        </authorList>
    </citation>
    <scope>NUCLEOTIDE SEQUENCE</scope>
</reference>
<proteinExistence type="inferred from homology"/>
<evidence type="ECO:0000256" key="9">
    <source>
        <dbReference type="ARBA" id="ARBA00022968"/>
    </source>
</evidence>
<evidence type="ECO:0000256" key="2">
    <source>
        <dbReference type="ARBA" id="ARBA00004922"/>
    </source>
</evidence>
<dbReference type="InterPro" id="IPR003378">
    <property type="entry name" value="Fringe-like_glycosylTrfase"/>
</dbReference>
<evidence type="ECO:0000256" key="11">
    <source>
        <dbReference type="ARBA" id="ARBA00023136"/>
    </source>
</evidence>
<evidence type="ECO:0000256" key="8">
    <source>
        <dbReference type="ARBA" id="ARBA00022741"/>
    </source>
</evidence>
<keyword evidence="11" id="KW-0472">Membrane</keyword>
<evidence type="ECO:0000256" key="1">
    <source>
        <dbReference type="ARBA" id="ARBA00004606"/>
    </source>
</evidence>
<keyword evidence="8" id="KW-0547">Nucleotide-binding</keyword>
<dbReference type="GO" id="GO:0000166">
    <property type="term" value="F:nucleotide binding"/>
    <property type="evidence" value="ECO:0007669"/>
    <property type="project" value="UniProtKB-KW"/>
</dbReference>
<dbReference type="GO" id="GO:0016020">
    <property type="term" value="C:membrane"/>
    <property type="evidence" value="ECO:0007669"/>
    <property type="project" value="UniProtKB-SubCell"/>
</dbReference>
<sequence length="229" mass="26722">MCFLAYCDILPIPRNNWIPPERYIESDIVFIIYTGASFYQNRAIATRDTWLSRVTHKYFFSSTPYPSLPVTVIEGAGENYVSNMKKLYQGMKIAYQEHNQTAKFYFLAGCDTFVNVPHLLKRLDHFNHTKPLVIGGYPFGFWAFTPQETVKRDGLSKLRADPEPNTFHYVPPISMYILDEFYVFQHIDRLANDNNLNELVKFTRQFVAAHYELLRIKQNECTLPPVKST</sequence>
<evidence type="ECO:0000256" key="7">
    <source>
        <dbReference type="ARBA" id="ARBA00022692"/>
    </source>
</evidence>
<keyword evidence="10" id="KW-1133">Transmembrane helix</keyword>
<dbReference type="Pfam" id="PF02434">
    <property type="entry name" value="Fringe"/>
    <property type="match status" value="1"/>
</dbReference>
<dbReference type="Gene3D" id="3.90.550.50">
    <property type="match status" value="1"/>
</dbReference>
<evidence type="ECO:0000259" key="12">
    <source>
        <dbReference type="Pfam" id="PF02434"/>
    </source>
</evidence>
<comment type="subcellular location">
    <subcellularLocation>
        <location evidence="1">Membrane</location>
        <topology evidence="1">Single-pass type II membrane protein</topology>
    </subcellularLocation>
</comment>
<keyword evidence="7" id="KW-0812">Transmembrane</keyword>
<dbReference type="AlphaFoldDB" id="A0A815D1R1"/>
<evidence type="ECO:0000256" key="5">
    <source>
        <dbReference type="ARBA" id="ARBA00022676"/>
    </source>
</evidence>
<keyword evidence="9" id="KW-0735">Signal-anchor</keyword>
<dbReference type="PANTHER" id="PTHR23033">
    <property type="entry name" value="BETA1,3-GALACTOSYLTRANSFERASE"/>
    <property type="match status" value="1"/>
</dbReference>
<dbReference type="EC" id="2.4.1.122" evidence="4"/>
<dbReference type="GO" id="GO:0016263">
    <property type="term" value="F:glycoprotein-N-acetylgalactosamine 3-beta-galactosyltransferase activity"/>
    <property type="evidence" value="ECO:0007669"/>
    <property type="project" value="UniProtKB-EC"/>
</dbReference>